<reference evidence="2" key="1">
    <citation type="journal article" date="2021" name="Proc. Natl. Acad. Sci. U.S.A.">
        <title>Three genomes in the algal genus Volvox reveal the fate of a haploid sex-determining region after a transition to homothallism.</title>
        <authorList>
            <person name="Yamamoto K."/>
            <person name="Hamaji T."/>
            <person name="Kawai-Toyooka H."/>
            <person name="Matsuzaki R."/>
            <person name="Takahashi F."/>
            <person name="Nishimura Y."/>
            <person name="Kawachi M."/>
            <person name="Noguchi H."/>
            <person name="Minakuchi Y."/>
            <person name="Umen J.G."/>
            <person name="Toyoda A."/>
            <person name="Nozaki H."/>
        </authorList>
    </citation>
    <scope>NUCLEOTIDE SEQUENCE</scope>
    <source>
        <strain evidence="2">NIES-3785</strain>
    </source>
</reference>
<feature type="non-terminal residue" evidence="2">
    <location>
        <position position="131"/>
    </location>
</feature>
<accession>A0A8J4G736</accession>
<feature type="compositionally biased region" description="Low complexity" evidence="1">
    <location>
        <begin position="81"/>
        <end position="98"/>
    </location>
</feature>
<gene>
    <name evidence="2" type="ORF">Vretimale_6079</name>
</gene>
<evidence type="ECO:0000313" key="2">
    <source>
        <dbReference type="EMBL" id="GIM01283.1"/>
    </source>
</evidence>
<feature type="region of interest" description="Disordered" evidence="1">
    <location>
        <begin position="32"/>
        <end position="61"/>
    </location>
</feature>
<protein>
    <submittedName>
        <fullName evidence="2">Uncharacterized protein</fullName>
    </submittedName>
</protein>
<proteinExistence type="predicted"/>
<dbReference type="Proteomes" id="UP000722791">
    <property type="component" value="Unassembled WGS sequence"/>
</dbReference>
<feature type="compositionally biased region" description="Pro residues" evidence="1">
    <location>
        <begin position="99"/>
        <end position="109"/>
    </location>
</feature>
<sequence length="131" mass="14186">DVGGVGDAAAQMEALAYLTAQHAQLLAAMAPELNEHQLQPPPAPPPATLLQPAPLQGFPYHHSQHDLGSLCCNQMHISEMQSLQHQQEQYSHQQQPSVAEPPQPQPQPPSGQVEVLLPGQSFRNQPFPIAT</sequence>
<organism evidence="2 3">
    <name type="scientific">Volvox reticuliferus</name>
    <dbReference type="NCBI Taxonomy" id="1737510"/>
    <lineage>
        <taxon>Eukaryota</taxon>
        <taxon>Viridiplantae</taxon>
        <taxon>Chlorophyta</taxon>
        <taxon>core chlorophytes</taxon>
        <taxon>Chlorophyceae</taxon>
        <taxon>CS clade</taxon>
        <taxon>Chlamydomonadales</taxon>
        <taxon>Volvocaceae</taxon>
        <taxon>Volvox</taxon>
    </lineage>
</organism>
<feature type="non-terminal residue" evidence="2">
    <location>
        <position position="1"/>
    </location>
</feature>
<dbReference type="AlphaFoldDB" id="A0A8J4G736"/>
<comment type="caution">
    <text evidence="2">The sequence shown here is derived from an EMBL/GenBank/DDBJ whole genome shotgun (WGS) entry which is preliminary data.</text>
</comment>
<dbReference type="EMBL" id="BNCQ01000009">
    <property type="protein sequence ID" value="GIM01283.1"/>
    <property type="molecule type" value="Genomic_DNA"/>
</dbReference>
<evidence type="ECO:0000256" key="1">
    <source>
        <dbReference type="SAM" id="MobiDB-lite"/>
    </source>
</evidence>
<name>A0A8J4G736_9CHLO</name>
<evidence type="ECO:0000313" key="3">
    <source>
        <dbReference type="Proteomes" id="UP000722791"/>
    </source>
</evidence>
<feature type="region of interest" description="Disordered" evidence="1">
    <location>
        <begin position="81"/>
        <end position="131"/>
    </location>
</feature>